<proteinExistence type="predicted"/>
<feature type="binding site" evidence="5">
    <location>
        <begin position="69"/>
        <end position="74"/>
    </location>
    <ligand>
        <name>GTP</name>
        <dbReference type="ChEBI" id="CHEBI:37565"/>
    </ligand>
</feature>
<protein>
    <submittedName>
        <fullName evidence="7">Uncharacterized protein</fullName>
    </submittedName>
</protein>
<sequence>MGSLCTCESIGKEKYGNNETYAEHHKYAIVKQDKTATAKADKEIDSVLGEYEREQQKISCRLMLLGAGESGKTTLLRQMRQKYAQPKKKKNKKKMDKISYATHFFFLKTNKKKPKRLRATKKNLTNLMTQNLIEAMRTLAVYSELLAEQGECTSVSKENEEIRNFVAALAEQEQFSPELCRDFKQLWEDVLFCLFFFFKINYFLQCSQFLYNKGIRRTFDLSHRFQLIDTADYLFANMDRYCQPQFLPTFDDLIHSQVFFCFLFFLCERISKRKKKKKKGTNSQLFYKLFTIKEKSDVITEYYEIYDVGGQKN</sequence>
<dbReference type="GO" id="GO:0005834">
    <property type="term" value="C:heterotrimeric G-protein complex"/>
    <property type="evidence" value="ECO:0007669"/>
    <property type="project" value="TreeGrafter"/>
</dbReference>
<keyword evidence="3 5" id="KW-0342">GTP-binding</keyword>
<dbReference type="InterPro" id="IPR001019">
    <property type="entry name" value="Gprotein_alpha_su"/>
</dbReference>
<dbReference type="GO" id="GO:0031683">
    <property type="term" value="F:G-protein beta/gamma-subunit complex binding"/>
    <property type="evidence" value="ECO:0007669"/>
    <property type="project" value="InterPro"/>
</dbReference>
<dbReference type="GO" id="GO:0001664">
    <property type="term" value="F:G protein-coupled receptor binding"/>
    <property type="evidence" value="ECO:0007669"/>
    <property type="project" value="TreeGrafter"/>
</dbReference>
<organism evidence="7 8">
    <name type="scientific">Reticulomyxa filosa</name>
    <dbReference type="NCBI Taxonomy" id="46433"/>
    <lineage>
        <taxon>Eukaryota</taxon>
        <taxon>Sar</taxon>
        <taxon>Rhizaria</taxon>
        <taxon>Retaria</taxon>
        <taxon>Foraminifera</taxon>
        <taxon>Monothalamids</taxon>
        <taxon>Reticulomyxidae</taxon>
        <taxon>Reticulomyxa</taxon>
    </lineage>
</organism>
<dbReference type="PROSITE" id="PS51882">
    <property type="entry name" value="G_ALPHA"/>
    <property type="match status" value="1"/>
</dbReference>
<evidence type="ECO:0000256" key="1">
    <source>
        <dbReference type="ARBA" id="ARBA00022723"/>
    </source>
</evidence>
<evidence type="ECO:0000256" key="6">
    <source>
        <dbReference type="PIRSR" id="PIRSR601019-2"/>
    </source>
</evidence>
<dbReference type="Proteomes" id="UP000023152">
    <property type="component" value="Unassembled WGS sequence"/>
</dbReference>
<dbReference type="GO" id="GO:0003924">
    <property type="term" value="F:GTPase activity"/>
    <property type="evidence" value="ECO:0007669"/>
    <property type="project" value="InterPro"/>
</dbReference>
<dbReference type="GO" id="GO:0005737">
    <property type="term" value="C:cytoplasm"/>
    <property type="evidence" value="ECO:0007669"/>
    <property type="project" value="TreeGrafter"/>
</dbReference>
<accession>X6MGC9</accession>
<dbReference type="OrthoDB" id="5817230at2759"/>
<keyword evidence="4" id="KW-0807">Transducer</keyword>
<dbReference type="SUPFAM" id="SSF47895">
    <property type="entry name" value="Transducin (alpha subunit), insertion domain"/>
    <property type="match status" value="1"/>
</dbReference>
<keyword evidence="1 6" id="KW-0479">Metal-binding</keyword>
<dbReference type="PANTHER" id="PTHR10218:SF302">
    <property type="entry name" value="GUANINE NUCLEOTIDE-BINDING PROTEIN ALPHA-5 SUBUNIT"/>
    <property type="match status" value="1"/>
</dbReference>
<dbReference type="Gene3D" id="1.10.400.10">
    <property type="entry name" value="GI Alpha 1, domain 2-like"/>
    <property type="match status" value="1"/>
</dbReference>
<dbReference type="InterPro" id="IPR027417">
    <property type="entry name" value="P-loop_NTPase"/>
</dbReference>
<keyword evidence="6" id="KW-0460">Magnesium</keyword>
<name>X6MGC9_RETFI</name>
<dbReference type="GO" id="GO:0046872">
    <property type="term" value="F:metal ion binding"/>
    <property type="evidence" value="ECO:0007669"/>
    <property type="project" value="UniProtKB-KW"/>
</dbReference>
<dbReference type="AlphaFoldDB" id="X6MGC9"/>
<dbReference type="EMBL" id="ASPP01020960">
    <property type="protein sequence ID" value="ETO12929.1"/>
    <property type="molecule type" value="Genomic_DNA"/>
</dbReference>
<evidence type="ECO:0000256" key="3">
    <source>
        <dbReference type="ARBA" id="ARBA00023134"/>
    </source>
</evidence>
<keyword evidence="2 5" id="KW-0547">Nucleotide-binding</keyword>
<keyword evidence="8" id="KW-1185">Reference proteome</keyword>
<evidence type="ECO:0000313" key="7">
    <source>
        <dbReference type="EMBL" id="ETO12929.1"/>
    </source>
</evidence>
<evidence type="ECO:0000256" key="5">
    <source>
        <dbReference type="PIRSR" id="PIRSR601019-1"/>
    </source>
</evidence>
<dbReference type="PRINTS" id="PR00318">
    <property type="entry name" value="GPROTEINA"/>
</dbReference>
<gene>
    <name evidence="7" type="ORF">RFI_24447</name>
</gene>
<dbReference type="InterPro" id="IPR011025">
    <property type="entry name" value="GproteinA_insert"/>
</dbReference>
<dbReference type="GO" id="GO:0005525">
    <property type="term" value="F:GTP binding"/>
    <property type="evidence" value="ECO:0007669"/>
    <property type="project" value="UniProtKB-KW"/>
</dbReference>
<evidence type="ECO:0000313" key="8">
    <source>
        <dbReference type="Proteomes" id="UP000023152"/>
    </source>
</evidence>
<evidence type="ECO:0000256" key="2">
    <source>
        <dbReference type="ARBA" id="ARBA00022741"/>
    </source>
</evidence>
<reference evidence="7 8" key="1">
    <citation type="journal article" date="2013" name="Curr. Biol.">
        <title>The Genome of the Foraminiferan Reticulomyxa filosa.</title>
        <authorList>
            <person name="Glockner G."/>
            <person name="Hulsmann N."/>
            <person name="Schleicher M."/>
            <person name="Noegel A.A."/>
            <person name="Eichinger L."/>
            <person name="Gallinger C."/>
            <person name="Pawlowski J."/>
            <person name="Sierra R."/>
            <person name="Euteneuer U."/>
            <person name="Pillet L."/>
            <person name="Moustafa A."/>
            <person name="Platzer M."/>
            <person name="Groth M."/>
            <person name="Szafranski K."/>
            <person name="Schliwa M."/>
        </authorList>
    </citation>
    <scope>NUCLEOTIDE SEQUENCE [LARGE SCALE GENOMIC DNA]</scope>
</reference>
<feature type="binding site" evidence="6">
    <location>
        <position position="73"/>
    </location>
    <ligand>
        <name>Mg(2+)</name>
        <dbReference type="ChEBI" id="CHEBI:18420"/>
    </ligand>
</feature>
<evidence type="ECO:0000256" key="4">
    <source>
        <dbReference type="ARBA" id="ARBA00023224"/>
    </source>
</evidence>
<feature type="non-terminal residue" evidence="7">
    <location>
        <position position="313"/>
    </location>
</feature>
<dbReference type="SUPFAM" id="SSF52540">
    <property type="entry name" value="P-loop containing nucleoside triphosphate hydrolases"/>
    <property type="match status" value="1"/>
</dbReference>
<comment type="caution">
    <text evidence="7">The sequence shown here is derived from an EMBL/GenBank/DDBJ whole genome shotgun (WGS) entry which is preliminary data.</text>
</comment>
<dbReference type="GO" id="GO:0007188">
    <property type="term" value="P:adenylate cyclase-modulating G protein-coupled receptor signaling pathway"/>
    <property type="evidence" value="ECO:0007669"/>
    <property type="project" value="TreeGrafter"/>
</dbReference>
<dbReference type="Gene3D" id="3.40.50.300">
    <property type="entry name" value="P-loop containing nucleotide triphosphate hydrolases"/>
    <property type="match status" value="1"/>
</dbReference>
<dbReference type="Pfam" id="PF00503">
    <property type="entry name" value="G-alpha"/>
    <property type="match status" value="1"/>
</dbReference>
<dbReference type="PANTHER" id="PTHR10218">
    <property type="entry name" value="GTP-BINDING PROTEIN ALPHA SUBUNIT"/>
    <property type="match status" value="1"/>
</dbReference>